<reference evidence="2" key="1">
    <citation type="journal article" date="2019" name="Int. J. Syst. Evol. Microbiol.">
        <title>The Global Catalogue of Microorganisms (GCM) 10K type strain sequencing project: providing services to taxonomists for standard genome sequencing and annotation.</title>
        <authorList>
            <consortium name="The Broad Institute Genomics Platform"/>
            <consortium name="The Broad Institute Genome Sequencing Center for Infectious Disease"/>
            <person name="Wu L."/>
            <person name="Ma J."/>
        </authorList>
    </citation>
    <scope>NUCLEOTIDE SEQUENCE [LARGE SCALE GENOMIC DNA]</scope>
    <source>
        <strain evidence="2">CGMCC 1.15480</strain>
    </source>
</reference>
<dbReference type="Proteomes" id="UP000597761">
    <property type="component" value="Unassembled WGS sequence"/>
</dbReference>
<name>A0ABQ1P454_9MICC</name>
<evidence type="ECO:0008006" key="3">
    <source>
        <dbReference type="Google" id="ProtNLM"/>
    </source>
</evidence>
<comment type="caution">
    <text evidence="1">The sequence shown here is derived from an EMBL/GenBank/DDBJ whole genome shotgun (WGS) entry which is preliminary data.</text>
</comment>
<evidence type="ECO:0000313" key="2">
    <source>
        <dbReference type="Proteomes" id="UP000597761"/>
    </source>
</evidence>
<evidence type="ECO:0000313" key="1">
    <source>
        <dbReference type="EMBL" id="GGC90402.1"/>
    </source>
</evidence>
<proteinExistence type="predicted"/>
<protein>
    <recommendedName>
        <fullName evidence="3">Haloacid dehalogenase</fullName>
    </recommendedName>
</protein>
<dbReference type="SUPFAM" id="SSF56784">
    <property type="entry name" value="HAD-like"/>
    <property type="match status" value="1"/>
</dbReference>
<dbReference type="InterPro" id="IPR036412">
    <property type="entry name" value="HAD-like_sf"/>
</dbReference>
<keyword evidence="2" id="KW-1185">Reference proteome</keyword>
<sequence length="321" mass="34269">MGTMLGNAPDTPAAGCHTGPMPTAALPFASTPAPFGLLLDVDGPIANTVTRTITVGSIVTDLVALANTGVPIAFNTGRSADFLWREVVPPLRAAGLDPRARLHAVGEKGGTWFSCTEPAGAVHVDESVCLPTVVAELVRPLLAGRYGAHMFLDETKLAMVSLEQATAVSNDAYLRVQGDFEAELLAALTGAGLGWIHELYDRRSHPDADGATPIRVEPTIISTDVQHERSGKALGAERALELFAADGPGPHRWYTVGDTPSDYAMADWLHQHGHDVVHVDVRAVPRRDDPPYAVVLVDDVDPDLATARFLRERVEEISGTR</sequence>
<accession>A0ABQ1P454</accession>
<organism evidence="1 2">
    <name type="scientific">Tersicoccus solisilvae</name>
    <dbReference type="NCBI Taxonomy" id="1882339"/>
    <lineage>
        <taxon>Bacteria</taxon>
        <taxon>Bacillati</taxon>
        <taxon>Actinomycetota</taxon>
        <taxon>Actinomycetes</taxon>
        <taxon>Micrococcales</taxon>
        <taxon>Micrococcaceae</taxon>
        <taxon>Tersicoccus</taxon>
    </lineage>
</organism>
<dbReference type="EMBL" id="BMJI01000008">
    <property type="protein sequence ID" value="GGC90402.1"/>
    <property type="molecule type" value="Genomic_DNA"/>
</dbReference>
<gene>
    <name evidence="1" type="ORF">GCM10011512_16670</name>
</gene>